<organism evidence="1 2">
    <name type="scientific">Heyndrickxia oleronia</name>
    <dbReference type="NCBI Taxonomy" id="38875"/>
    <lineage>
        <taxon>Bacteria</taxon>
        <taxon>Bacillati</taxon>
        <taxon>Bacillota</taxon>
        <taxon>Bacilli</taxon>
        <taxon>Bacillales</taxon>
        <taxon>Bacillaceae</taxon>
        <taxon>Heyndrickxia</taxon>
    </lineage>
</organism>
<sequence length="117" mass="14045">MINIKRIYEPTSPEDGKRILIDRLWPRGKSKKEADIDEWMKQIAPSNELRKWFAHDPQKFNEFSKRYRRELEDSAFQEELSLLVQMHKEGTITLLYSAKDQEFNQAIVLKEYLLEKS</sequence>
<dbReference type="InterPro" id="IPR052552">
    <property type="entry name" value="YeaO-like"/>
</dbReference>
<name>A0A8E2I8F3_9BACI</name>
<evidence type="ECO:0000313" key="1">
    <source>
        <dbReference type="EMBL" id="OOP68217.1"/>
    </source>
</evidence>
<comment type="caution">
    <text evidence="1">The sequence shown here is derived from an EMBL/GenBank/DDBJ whole genome shotgun (WGS) entry which is preliminary data.</text>
</comment>
<accession>A0A8E2I8F3</accession>
<keyword evidence="2" id="KW-1185">Reference proteome</keyword>
<dbReference type="Proteomes" id="UP000189761">
    <property type="component" value="Unassembled WGS sequence"/>
</dbReference>
<gene>
    <name evidence="1" type="ORF">BWZ43_11560</name>
</gene>
<dbReference type="EMBL" id="MTLA01000127">
    <property type="protein sequence ID" value="OOP68217.1"/>
    <property type="molecule type" value="Genomic_DNA"/>
</dbReference>
<protein>
    <recommendedName>
        <fullName evidence="3">DUF488 domain-containing protein</fullName>
    </recommendedName>
</protein>
<evidence type="ECO:0000313" key="2">
    <source>
        <dbReference type="Proteomes" id="UP000189761"/>
    </source>
</evidence>
<dbReference type="AlphaFoldDB" id="A0A8E2I8F3"/>
<dbReference type="PANTHER" id="PTHR36849">
    <property type="entry name" value="CYTOPLASMIC PROTEIN-RELATED"/>
    <property type="match status" value="1"/>
</dbReference>
<dbReference type="PANTHER" id="PTHR36849:SF1">
    <property type="entry name" value="CYTOPLASMIC PROTEIN"/>
    <property type="match status" value="1"/>
</dbReference>
<proteinExistence type="predicted"/>
<reference evidence="1 2" key="1">
    <citation type="submission" date="2017-01" db="EMBL/GenBank/DDBJ databases">
        <title>Draft genome sequence of Bacillus oleronius.</title>
        <authorList>
            <person name="Allam M."/>
        </authorList>
    </citation>
    <scope>NUCLEOTIDE SEQUENCE [LARGE SCALE GENOMIC DNA]</scope>
    <source>
        <strain evidence="1 2">DSM 9356</strain>
    </source>
</reference>
<dbReference type="Pfam" id="PF22752">
    <property type="entry name" value="DUF488-N3i"/>
    <property type="match status" value="1"/>
</dbReference>
<dbReference type="RefSeq" id="WP_058003013.1">
    <property type="nucleotide sequence ID" value="NZ_CP065424.1"/>
</dbReference>
<evidence type="ECO:0008006" key="3">
    <source>
        <dbReference type="Google" id="ProtNLM"/>
    </source>
</evidence>